<name>M5B1B1_LEVBR</name>
<protein>
    <submittedName>
        <fullName evidence="3">Universal stress protein Sll1388</fullName>
    </submittedName>
</protein>
<gene>
    <name evidence="3" type="ORF">LVISKB_1871</name>
</gene>
<dbReference type="PANTHER" id="PTHR46268:SF6">
    <property type="entry name" value="UNIVERSAL STRESS PROTEIN UP12"/>
    <property type="match status" value="1"/>
</dbReference>
<dbReference type="Proteomes" id="UP000012042">
    <property type="component" value="Chromosome"/>
</dbReference>
<dbReference type="KEGG" id="lbk:LVISKB_1871"/>
<dbReference type="InterPro" id="IPR014729">
    <property type="entry name" value="Rossmann-like_a/b/a_fold"/>
</dbReference>
<accession>M5B1B1</accession>
<dbReference type="CDD" id="cd00293">
    <property type="entry name" value="USP-like"/>
    <property type="match status" value="1"/>
</dbReference>
<dbReference type="InterPro" id="IPR006016">
    <property type="entry name" value="UspA"/>
</dbReference>
<evidence type="ECO:0000256" key="1">
    <source>
        <dbReference type="ARBA" id="ARBA00008791"/>
    </source>
</evidence>
<dbReference type="PRINTS" id="PR01438">
    <property type="entry name" value="UNVRSLSTRESS"/>
</dbReference>
<reference evidence="3 4" key="1">
    <citation type="journal article" date="2013" name="PLoS ONE">
        <title>Genomic Analysis by Deep Sequencing of the Probiotic Lactobacillus brevis KB290 Harboring Nine Plasmids Reveals Genomic Stability.</title>
        <authorList>
            <person name="Fukao M."/>
            <person name="Oshima K."/>
            <person name="Morita H."/>
            <person name="Toh H."/>
            <person name="Suda W."/>
            <person name="Kim S.W."/>
            <person name="Suzuki S."/>
            <person name="Yakabe T."/>
            <person name="Hattori M."/>
            <person name="Yajima N."/>
        </authorList>
    </citation>
    <scope>NUCLEOTIDE SEQUENCE [LARGE SCALE GENOMIC DNA]</scope>
    <source>
        <strain evidence="3 4">KB290</strain>
    </source>
</reference>
<proteinExistence type="inferred from homology"/>
<organism evidence="3 4">
    <name type="scientific">Levilactobacillus brevis KB290</name>
    <dbReference type="NCBI Taxonomy" id="1001583"/>
    <lineage>
        <taxon>Bacteria</taxon>
        <taxon>Bacillati</taxon>
        <taxon>Bacillota</taxon>
        <taxon>Bacilli</taxon>
        <taxon>Lactobacillales</taxon>
        <taxon>Lactobacillaceae</taxon>
        <taxon>Levilactobacillus</taxon>
    </lineage>
</organism>
<evidence type="ECO:0000259" key="2">
    <source>
        <dbReference type="Pfam" id="PF00582"/>
    </source>
</evidence>
<dbReference type="PANTHER" id="PTHR46268">
    <property type="entry name" value="STRESS RESPONSE PROTEIN NHAX"/>
    <property type="match status" value="1"/>
</dbReference>
<comment type="similarity">
    <text evidence="1">Belongs to the universal stress protein A family.</text>
</comment>
<dbReference type="EMBL" id="AP012167">
    <property type="protein sequence ID" value="BAN07506.1"/>
    <property type="molecule type" value="Genomic_DNA"/>
</dbReference>
<dbReference type="Pfam" id="PF00582">
    <property type="entry name" value="Usp"/>
    <property type="match status" value="1"/>
</dbReference>
<dbReference type="PATRIC" id="fig|1001583.3.peg.1860"/>
<evidence type="ECO:0000313" key="3">
    <source>
        <dbReference type="EMBL" id="BAN07506.1"/>
    </source>
</evidence>
<dbReference type="Gene3D" id="3.40.50.620">
    <property type="entry name" value="HUPs"/>
    <property type="match status" value="1"/>
</dbReference>
<evidence type="ECO:0000313" key="4">
    <source>
        <dbReference type="Proteomes" id="UP000012042"/>
    </source>
</evidence>
<dbReference type="InterPro" id="IPR006015">
    <property type="entry name" value="Universal_stress_UspA"/>
</dbReference>
<sequence length="176" mass="19067">MKACANPFYVRKRIGMIKVLKADHIDGLLWEGRDIMYERILVPMDGSKNAHAALMEATKLAKELGSKLFIVSVASDQTYAHYGAEFGSEIVTHFKDAAAEFLQSAVKEVEAQGVPVETSFKVGLPKPTIAETLPNELKTDLTVIGRSGVHGLGRAIMGSTTTYVVNNSKSSVLVVD</sequence>
<dbReference type="HOGENOM" id="CLU_049301_16_2_9"/>
<dbReference type="SUPFAM" id="SSF52402">
    <property type="entry name" value="Adenine nucleotide alpha hydrolases-like"/>
    <property type="match status" value="1"/>
</dbReference>
<dbReference type="AlphaFoldDB" id="M5B1B1"/>
<feature type="domain" description="UspA" evidence="2">
    <location>
        <begin position="36"/>
        <end position="175"/>
    </location>
</feature>